<dbReference type="Pfam" id="PF12822">
    <property type="entry name" value="ECF_trnsprt"/>
    <property type="match status" value="1"/>
</dbReference>
<dbReference type="EMBL" id="FNOU01000001">
    <property type="protein sequence ID" value="SDX28245.1"/>
    <property type="molecule type" value="Genomic_DNA"/>
</dbReference>
<evidence type="ECO:0000256" key="1">
    <source>
        <dbReference type="SAM" id="Phobius"/>
    </source>
</evidence>
<accession>A0A1H3AF73</accession>
<evidence type="ECO:0008006" key="4">
    <source>
        <dbReference type="Google" id="ProtNLM"/>
    </source>
</evidence>
<protein>
    <recommendedName>
        <fullName evidence="4">Alpha-ribazole transporter</fullName>
    </recommendedName>
</protein>
<feature type="transmembrane region" description="Helical" evidence="1">
    <location>
        <begin position="39"/>
        <end position="64"/>
    </location>
</feature>
<evidence type="ECO:0000313" key="2">
    <source>
        <dbReference type="EMBL" id="SDX28245.1"/>
    </source>
</evidence>
<keyword evidence="1" id="KW-0472">Membrane</keyword>
<dbReference type="RefSeq" id="WP_090242183.1">
    <property type="nucleotide sequence ID" value="NZ_FNOU01000001.1"/>
</dbReference>
<feature type="transmembrane region" description="Helical" evidence="1">
    <location>
        <begin position="70"/>
        <end position="91"/>
    </location>
</feature>
<proteinExistence type="predicted"/>
<keyword evidence="1" id="KW-0812">Transmembrane</keyword>
<dbReference type="Gene3D" id="1.10.1760.20">
    <property type="match status" value="1"/>
</dbReference>
<dbReference type="STRING" id="1528.SAMN04488579_10120"/>
<organism evidence="2 3">
    <name type="scientific">Eubacterium barkeri</name>
    <name type="common">Clostridium barkeri</name>
    <dbReference type="NCBI Taxonomy" id="1528"/>
    <lineage>
        <taxon>Bacteria</taxon>
        <taxon>Bacillati</taxon>
        <taxon>Bacillota</taxon>
        <taxon>Clostridia</taxon>
        <taxon>Eubacteriales</taxon>
        <taxon>Eubacteriaceae</taxon>
        <taxon>Eubacterium</taxon>
    </lineage>
</organism>
<feature type="transmembrane region" description="Helical" evidence="1">
    <location>
        <begin position="134"/>
        <end position="158"/>
    </location>
</feature>
<dbReference type="Proteomes" id="UP000199652">
    <property type="component" value="Unassembled WGS sequence"/>
</dbReference>
<keyword evidence="3" id="KW-1185">Reference proteome</keyword>
<evidence type="ECO:0000313" key="3">
    <source>
        <dbReference type="Proteomes" id="UP000199652"/>
    </source>
</evidence>
<dbReference type="AlphaFoldDB" id="A0A1H3AF73"/>
<dbReference type="InterPro" id="IPR024529">
    <property type="entry name" value="ECF_trnsprt_substrate-spec"/>
</dbReference>
<sequence>MNDKTKKLVYAALFIALAFVGANIKIMGSIAFDALPAFLATLILGWGWGAVIAAIAHLLTAALSGFPFTLPAHIITAIMMSVTMIAFYFTIKGCLFKKLNPILAYGLGCVVAVIVNVPIALLAVAPVFTLPVAIGLIPALLPAAILNVVLAVIIYNLLPARFQPLPAITRKNHDHQ</sequence>
<dbReference type="OrthoDB" id="1778441at2"/>
<gene>
    <name evidence="2" type="ORF">SAMN04488579_10120</name>
</gene>
<feature type="transmembrane region" description="Helical" evidence="1">
    <location>
        <begin position="12"/>
        <end position="32"/>
    </location>
</feature>
<keyword evidence="1" id="KW-1133">Transmembrane helix</keyword>
<name>A0A1H3AF73_EUBBA</name>
<dbReference type="GO" id="GO:0022857">
    <property type="term" value="F:transmembrane transporter activity"/>
    <property type="evidence" value="ECO:0007669"/>
    <property type="project" value="InterPro"/>
</dbReference>
<reference evidence="3" key="1">
    <citation type="submission" date="2016-10" db="EMBL/GenBank/DDBJ databases">
        <authorList>
            <person name="Varghese N."/>
            <person name="Submissions S."/>
        </authorList>
    </citation>
    <scope>NUCLEOTIDE SEQUENCE [LARGE SCALE GENOMIC DNA]</scope>
    <source>
        <strain evidence="3">VPI 5359</strain>
    </source>
</reference>
<feature type="transmembrane region" description="Helical" evidence="1">
    <location>
        <begin position="103"/>
        <end position="128"/>
    </location>
</feature>